<dbReference type="PANTHER" id="PTHR45138">
    <property type="entry name" value="REGULATORY COMPONENTS OF SENSORY TRANSDUCTION SYSTEM"/>
    <property type="match status" value="1"/>
</dbReference>
<dbReference type="EMBL" id="FNAG01000001">
    <property type="protein sequence ID" value="SDD12454.1"/>
    <property type="molecule type" value="Genomic_DNA"/>
</dbReference>
<dbReference type="InterPro" id="IPR001789">
    <property type="entry name" value="Sig_transdc_resp-reg_receiver"/>
</dbReference>
<dbReference type="GO" id="GO:0052621">
    <property type="term" value="F:diguanylate cyclase activity"/>
    <property type="evidence" value="ECO:0007669"/>
    <property type="project" value="UniProtKB-EC"/>
</dbReference>
<dbReference type="SUPFAM" id="SSF55073">
    <property type="entry name" value="Nucleotide cyclase"/>
    <property type="match status" value="1"/>
</dbReference>
<dbReference type="InterPro" id="IPR029787">
    <property type="entry name" value="Nucleotide_cyclase"/>
</dbReference>
<dbReference type="RefSeq" id="WP_091238028.1">
    <property type="nucleotide sequence ID" value="NZ_FNAG01000001.1"/>
</dbReference>
<dbReference type="CDD" id="cd17574">
    <property type="entry name" value="REC_OmpR"/>
    <property type="match status" value="1"/>
</dbReference>
<evidence type="ECO:0000259" key="6">
    <source>
        <dbReference type="PROSITE" id="PS50887"/>
    </source>
</evidence>
<dbReference type="Pfam" id="PF00990">
    <property type="entry name" value="GGDEF"/>
    <property type="match status" value="1"/>
</dbReference>
<name>A0A1G6S6Y2_9GAMM</name>
<dbReference type="SMART" id="SM00448">
    <property type="entry name" value="REC"/>
    <property type="match status" value="1"/>
</dbReference>
<evidence type="ECO:0000256" key="4">
    <source>
        <dbReference type="PROSITE-ProRule" id="PRU00169"/>
    </source>
</evidence>
<dbReference type="PANTHER" id="PTHR45138:SF9">
    <property type="entry name" value="DIGUANYLATE CYCLASE DGCM-RELATED"/>
    <property type="match status" value="1"/>
</dbReference>
<dbReference type="STRING" id="265719.SAMN04488509_101336"/>
<comment type="cofactor">
    <cofactor evidence="1">
        <name>Mg(2+)</name>
        <dbReference type="ChEBI" id="CHEBI:18420"/>
    </cofactor>
</comment>
<dbReference type="Proteomes" id="UP000199603">
    <property type="component" value="Unassembled WGS sequence"/>
</dbReference>
<dbReference type="Gene3D" id="3.40.50.2300">
    <property type="match status" value="1"/>
</dbReference>
<comment type="catalytic activity">
    <reaction evidence="3">
        <text>2 GTP = 3',3'-c-di-GMP + 2 diphosphate</text>
        <dbReference type="Rhea" id="RHEA:24898"/>
        <dbReference type="ChEBI" id="CHEBI:33019"/>
        <dbReference type="ChEBI" id="CHEBI:37565"/>
        <dbReference type="ChEBI" id="CHEBI:58805"/>
        <dbReference type="EC" id="2.7.7.65"/>
    </reaction>
</comment>
<feature type="modified residue" description="4-aspartylphosphate" evidence="4">
    <location>
        <position position="51"/>
    </location>
</feature>
<gene>
    <name evidence="7" type="ORF">SAMN04488509_101336</name>
</gene>
<proteinExistence type="predicted"/>
<dbReference type="AlphaFoldDB" id="A0A1G6S6Y2"/>
<keyword evidence="8" id="KW-1185">Reference proteome</keyword>
<dbReference type="Gene3D" id="3.30.70.270">
    <property type="match status" value="1"/>
</dbReference>
<dbReference type="PROSITE" id="PS50110">
    <property type="entry name" value="RESPONSE_REGULATORY"/>
    <property type="match status" value="1"/>
</dbReference>
<dbReference type="InterPro" id="IPR000160">
    <property type="entry name" value="GGDEF_dom"/>
</dbReference>
<evidence type="ECO:0000256" key="1">
    <source>
        <dbReference type="ARBA" id="ARBA00001946"/>
    </source>
</evidence>
<dbReference type="FunFam" id="3.30.70.270:FF:000001">
    <property type="entry name" value="Diguanylate cyclase domain protein"/>
    <property type="match status" value="1"/>
</dbReference>
<reference evidence="7 8" key="1">
    <citation type="submission" date="2016-10" db="EMBL/GenBank/DDBJ databases">
        <authorList>
            <person name="de Groot N.N."/>
        </authorList>
    </citation>
    <scope>NUCLEOTIDE SEQUENCE [LARGE SCALE GENOMIC DNA]</scope>
    <source>
        <strain evidence="7 8">DSM 16957</strain>
    </source>
</reference>
<evidence type="ECO:0000313" key="7">
    <source>
        <dbReference type="EMBL" id="SDD12454.1"/>
    </source>
</evidence>
<dbReference type="InterPro" id="IPR043128">
    <property type="entry name" value="Rev_trsase/Diguanyl_cyclase"/>
</dbReference>
<dbReference type="EC" id="2.7.7.65" evidence="2"/>
<evidence type="ECO:0000259" key="5">
    <source>
        <dbReference type="PROSITE" id="PS50110"/>
    </source>
</evidence>
<keyword evidence="4" id="KW-0597">Phosphoprotein</keyword>
<dbReference type="GO" id="GO:1902201">
    <property type="term" value="P:negative regulation of bacterial-type flagellum-dependent cell motility"/>
    <property type="evidence" value="ECO:0007669"/>
    <property type="project" value="TreeGrafter"/>
</dbReference>
<protein>
    <recommendedName>
        <fullName evidence="2">diguanylate cyclase</fullName>
        <ecNumber evidence="2">2.7.7.65</ecNumber>
    </recommendedName>
</protein>
<dbReference type="PROSITE" id="PS50887">
    <property type="entry name" value="GGDEF"/>
    <property type="match status" value="1"/>
</dbReference>
<dbReference type="OrthoDB" id="9803824at2"/>
<dbReference type="InterPro" id="IPR050469">
    <property type="entry name" value="Diguanylate_Cyclase"/>
</dbReference>
<evidence type="ECO:0000313" key="8">
    <source>
        <dbReference type="Proteomes" id="UP000199603"/>
    </source>
</evidence>
<dbReference type="CDD" id="cd01949">
    <property type="entry name" value="GGDEF"/>
    <property type="match status" value="1"/>
</dbReference>
<dbReference type="NCBIfam" id="TIGR00254">
    <property type="entry name" value="GGDEF"/>
    <property type="match status" value="1"/>
</dbReference>
<feature type="domain" description="GGDEF" evidence="6">
    <location>
        <begin position="176"/>
        <end position="312"/>
    </location>
</feature>
<evidence type="ECO:0000256" key="2">
    <source>
        <dbReference type="ARBA" id="ARBA00012528"/>
    </source>
</evidence>
<evidence type="ECO:0000256" key="3">
    <source>
        <dbReference type="ARBA" id="ARBA00034247"/>
    </source>
</evidence>
<dbReference type="GO" id="GO:0000160">
    <property type="term" value="P:phosphorelay signal transduction system"/>
    <property type="evidence" value="ECO:0007669"/>
    <property type="project" value="InterPro"/>
</dbReference>
<dbReference type="GO" id="GO:0043709">
    <property type="term" value="P:cell adhesion involved in single-species biofilm formation"/>
    <property type="evidence" value="ECO:0007669"/>
    <property type="project" value="TreeGrafter"/>
</dbReference>
<dbReference type="InterPro" id="IPR011006">
    <property type="entry name" value="CheY-like_superfamily"/>
</dbReference>
<dbReference type="Pfam" id="PF00072">
    <property type="entry name" value="Response_reg"/>
    <property type="match status" value="1"/>
</dbReference>
<dbReference type="GO" id="GO:0005886">
    <property type="term" value="C:plasma membrane"/>
    <property type="evidence" value="ECO:0007669"/>
    <property type="project" value="TreeGrafter"/>
</dbReference>
<sequence length="319" mass="35019">MRALVIEDSRTSQAMIAHLLREIGIEPIQAETGEAGLSLYAQRRPDLILLDVVLPDIDGLDVARRIRAHEGPGDWTPIVFLTGRASDADLEAGIEAGGDDYLVKPINPIVFAAKVRAMSRIAQMRDKLLETTHQLDQVNRELMRLSAMDGLTGLANRRHFDTVLRSEWDRGERQRHPLSLLMCDVDHFKPYNDNYGHLQGDECLRRISSALQFAIRRPCELAARYGGEEFALLLPETTAAHAMEIAETVRSNVERLTIAHAHSPKGTVSISIGVATRVPSGQLSPERLIALADKALYLAKKGGRDRAAQAVGGSEALAG</sequence>
<organism evidence="7 8">
    <name type="scientific">Aquimonas voraii</name>
    <dbReference type="NCBI Taxonomy" id="265719"/>
    <lineage>
        <taxon>Bacteria</taxon>
        <taxon>Pseudomonadati</taxon>
        <taxon>Pseudomonadota</taxon>
        <taxon>Gammaproteobacteria</taxon>
        <taxon>Lysobacterales</taxon>
        <taxon>Lysobacteraceae</taxon>
        <taxon>Aquimonas</taxon>
    </lineage>
</organism>
<feature type="domain" description="Response regulatory" evidence="5">
    <location>
        <begin position="2"/>
        <end position="119"/>
    </location>
</feature>
<dbReference type="SUPFAM" id="SSF52172">
    <property type="entry name" value="CheY-like"/>
    <property type="match status" value="1"/>
</dbReference>
<dbReference type="SMART" id="SM00267">
    <property type="entry name" value="GGDEF"/>
    <property type="match status" value="1"/>
</dbReference>
<accession>A0A1G6S6Y2</accession>